<dbReference type="PANTHER" id="PTHR37422:SF13">
    <property type="entry name" value="LIPOPOLYSACCHARIDE BIOSYNTHESIS PROTEIN PA4999-RELATED"/>
    <property type="match status" value="1"/>
</dbReference>
<evidence type="ECO:0000256" key="5">
    <source>
        <dbReference type="SAM" id="Phobius"/>
    </source>
</evidence>
<dbReference type="AlphaFoldDB" id="A0A9D1SL80"/>
<evidence type="ECO:0000256" key="4">
    <source>
        <dbReference type="ARBA" id="ARBA00023136"/>
    </source>
</evidence>
<accession>A0A9D1SL80</accession>
<evidence type="ECO:0000313" key="8">
    <source>
        <dbReference type="Proteomes" id="UP000824099"/>
    </source>
</evidence>
<proteinExistence type="predicted"/>
<sequence length="419" mass="47133">MKNAITDLLKMNSEEIVFWLLTLAIFVVPLSQVVSGVLVLSVIGVALVKRVPPAPQQSAASTEVTKITFLTKVLLLLSAVSLVFARDLFASFYNYLYVVGQYVAFFILINRYVTERSKLIILMKVFFLAGLLTSIYGLYQYANDLALIDAEWVDQQEFPELKQRVFATLGNPNILGSFLVMLSSYCLAFISVLGKNKIRYALGLLTFIAACCLVLTFSRGNWVSLFGVLVFFMCIFYRKAQLMLAVIAIMMAIGGWGLFYERFLSIFSSGDTSVALRFAYLESALAIIRDNLLGVGWYGFMSVFHEYDFYLQNQAVPMYHSHNLFTNITAELGLQGLSAFLLLIGYCVRSAWRLQKSTIDPFYQGLARGYLLMILGVFISGFTDHTLFNIQLGVLFWIFHALLLQCLKNTANSGIIDNR</sequence>
<feature type="transmembrane region" description="Helical" evidence="5">
    <location>
        <begin position="16"/>
        <end position="48"/>
    </location>
</feature>
<evidence type="ECO:0000256" key="2">
    <source>
        <dbReference type="ARBA" id="ARBA00022692"/>
    </source>
</evidence>
<dbReference type="GO" id="GO:0016020">
    <property type="term" value="C:membrane"/>
    <property type="evidence" value="ECO:0007669"/>
    <property type="project" value="UniProtKB-SubCell"/>
</dbReference>
<evidence type="ECO:0000256" key="3">
    <source>
        <dbReference type="ARBA" id="ARBA00022989"/>
    </source>
</evidence>
<keyword evidence="4 5" id="KW-0472">Membrane</keyword>
<feature type="transmembrane region" description="Helical" evidence="5">
    <location>
        <begin position="324"/>
        <end position="344"/>
    </location>
</feature>
<comment type="caution">
    <text evidence="7">The sequence shown here is derived from an EMBL/GenBank/DDBJ whole genome shotgun (WGS) entry which is preliminary data.</text>
</comment>
<keyword evidence="2 5" id="KW-0812">Transmembrane</keyword>
<feature type="transmembrane region" description="Helical" evidence="5">
    <location>
        <begin position="174"/>
        <end position="193"/>
    </location>
</feature>
<dbReference type="EMBL" id="DVNI01000043">
    <property type="protein sequence ID" value="HIU64025.1"/>
    <property type="molecule type" value="Genomic_DNA"/>
</dbReference>
<feature type="transmembrane region" description="Helical" evidence="5">
    <location>
        <begin position="200"/>
        <end position="216"/>
    </location>
</feature>
<feature type="domain" description="O-antigen ligase-related" evidence="6">
    <location>
        <begin position="205"/>
        <end position="341"/>
    </location>
</feature>
<dbReference type="PANTHER" id="PTHR37422">
    <property type="entry name" value="TEICHURONIC ACID BIOSYNTHESIS PROTEIN TUAE"/>
    <property type="match status" value="1"/>
</dbReference>
<dbReference type="GO" id="GO:0016874">
    <property type="term" value="F:ligase activity"/>
    <property type="evidence" value="ECO:0007669"/>
    <property type="project" value="UniProtKB-KW"/>
</dbReference>
<keyword evidence="7" id="KW-0436">Ligase</keyword>
<reference evidence="7" key="1">
    <citation type="submission" date="2020-10" db="EMBL/GenBank/DDBJ databases">
        <authorList>
            <person name="Gilroy R."/>
        </authorList>
    </citation>
    <scope>NUCLEOTIDE SEQUENCE</scope>
    <source>
        <strain evidence="7">CHK160-1198</strain>
    </source>
</reference>
<feature type="transmembrane region" description="Helical" evidence="5">
    <location>
        <begin position="92"/>
        <end position="109"/>
    </location>
</feature>
<dbReference type="InterPro" id="IPR007016">
    <property type="entry name" value="O-antigen_ligase-rel_domated"/>
</dbReference>
<name>A0A9D1SL80_9FIRM</name>
<feature type="transmembrane region" description="Helical" evidence="5">
    <location>
        <begin position="388"/>
        <end position="407"/>
    </location>
</feature>
<dbReference type="InterPro" id="IPR051533">
    <property type="entry name" value="WaaL-like"/>
</dbReference>
<reference evidence="7" key="2">
    <citation type="journal article" date="2021" name="PeerJ">
        <title>Extensive microbial diversity within the chicken gut microbiome revealed by metagenomics and culture.</title>
        <authorList>
            <person name="Gilroy R."/>
            <person name="Ravi A."/>
            <person name="Getino M."/>
            <person name="Pursley I."/>
            <person name="Horton D.L."/>
            <person name="Alikhan N.F."/>
            <person name="Baker D."/>
            <person name="Gharbi K."/>
            <person name="Hall N."/>
            <person name="Watson M."/>
            <person name="Adriaenssens E.M."/>
            <person name="Foster-Nyarko E."/>
            <person name="Jarju S."/>
            <person name="Secka A."/>
            <person name="Antonio M."/>
            <person name="Oren A."/>
            <person name="Chaudhuri R.R."/>
            <person name="La Ragione R."/>
            <person name="Hildebrand F."/>
            <person name="Pallen M.J."/>
        </authorList>
    </citation>
    <scope>NUCLEOTIDE SEQUENCE</scope>
    <source>
        <strain evidence="7">CHK160-1198</strain>
    </source>
</reference>
<dbReference type="Proteomes" id="UP000824099">
    <property type="component" value="Unassembled WGS sequence"/>
</dbReference>
<dbReference type="Pfam" id="PF04932">
    <property type="entry name" value="Wzy_C"/>
    <property type="match status" value="1"/>
</dbReference>
<protein>
    <submittedName>
        <fullName evidence="7">O-antigen ligase family protein</fullName>
    </submittedName>
</protein>
<keyword evidence="3 5" id="KW-1133">Transmembrane helix</keyword>
<evidence type="ECO:0000256" key="1">
    <source>
        <dbReference type="ARBA" id="ARBA00004141"/>
    </source>
</evidence>
<organism evidence="7 8">
    <name type="scientific">Candidatus Avacidaminococcus intestinavium</name>
    <dbReference type="NCBI Taxonomy" id="2840684"/>
    <lineage>
        <taxon>Bacteria</taxon>
        <taxon>Bacillati</taxon>
        <taxon>Bacillota</taxon>
        <taxon>Negativicutes</taxon>
        <taxon>Acidaminococcales</taxon>
        <taxon>Acidaminococcaceae</taxon>
        <taxon>Acidaminococcaceae incertae sedis</taxon>
        <taxon>Candidatus Avacidaminococcus</taxon>
    </lineage>
</organism>
<feature type="transmembrane region" description="Helical" evidence="5">
    <location>
        <begin position="242"/>
        <end position="260"/>
    </location>
</feature>
<comment type="subcellular location">
    <subcellularLocation>
        <location evidence="1">Membrane</location>
        <topology evidence="1">Multi-pass membrane protein</topology>
    </subcellularLocation>
</comment>
<feature type="transmembrane region" description="Helical" evidence="5">
    <location>
        <begin position="69"/>
        <end position="86"/>
    </location>
</feature>
<feature type="transmembrane region" description="Helical" evidence="5">
    <location>
        <begin position="365"/>
        <end position="382"/>
    </location>
</feature>
<feature type="transmembrane region" description="Helical" evidence="5">
    <location>
        <begin position="121"/>
        <end position="139"/>
    </location>
</feature>
<evidence type="ECO:0000313" key="7">
    <source>
        <dbReference type="EMBL" id="HIU64025.1"/>
    </source>
</evidence>
<gene>
    <name evidence="7" type="ORF">IAB06_03150</name>
</gene>
<evidence type="ECO:0000259" key="6">
    <source>
        <dbReference type="Pfam" id="PF04932"/>
    </source>
</evidence>